<dbReference type="EMBL" id="CAXAMN010021584">
    <property type="protein sequence ID" value="CAK9061066.1"/>
    <property type="molecule type" value="Genomic_DNA"/>
</dbReference>
<protein>
    <submittedName>
        <fullName evidence="1">Uncharacterized protein</fullName>
    </submittedName>
</protein>
<organism evidence="1 2">
    <name type="scientific">Durusdinium trenchii</name>
    <dbReference type="NCBI Taxonomy" id="1381693"/>
    <lineage>
        <taxon>Eukaryota</taxon>
        <taxon>Sar</taxon>
        <taxon>Alveolata</taxon>
        <taxon>Dinophyceae</taxon>
        <taxon>Suessiales</taxon>
        <taxon>Symbiodiniaceae</taxon>
        <taxon>Durusdinium</taxon>
    </lineage>
</organism>
<name>A0ABP0NBJ9_9DINO</name>
<evidence type="ECO:0000313" key="1">
    <source>
        <dbReference type="EMBL" id="CAK9061066.1"/>
    </source>
</evidence>
<comment type="caution">
    <text evidence="1">The sequence shown here is derived from an EMBL/GenBank/DDBJ whole genome shotgun (WGS) entry which is preliminary data.</text>
</comment>
<sequence length="172" mass="19885">MTCVGGCTGARDRKCSFEQVELNGKPAFRSDRFFSDFHITADGMEFRCRKEPERALLVHRTLDLEGNVYWKSDGHLCDDLHGMLFTVAQWKADDQVLEIDGKEVAKVTMENYFCPDFFLACYFCCRGEPELCDYVLLSAKAQKERDELNKKAMQVRPQSWREQPSCFVPKLC</sequence>
<evidence type="ECO:0000313" key="2">
    <source>
        <dbReference type="Proteomes" id="UP001642484"/>
    </source>
</evidence>
<keyword evidence="2" id="KW-1185">Reference proteome</keyword>
<accession>A0ABP0NBJ9</accession>
<dbReference type="Proteomes" id="UP001642484">
    <property type="component" value="Unassembled WGS sequence"/>
</dbReference>
<reference evidence="1 2" key="1">
    <citation type="submission" date="2024-02" db="EMBL/GenBank/DDBJ databases">
        <authorList>
            <person name="Chen Y."/>
            <person name="Shah S."/>
            <person name="Dougan E. K."/>
            <person name="Thang M."/>
            <person name="Chan C."/>
        </authorList>
    </citation>
    <scope>NUCLEOTIDE SEQUENCE [LARGE SCALE GENOMIC DNA]</scope>
</reference>
<proteinExistence type="predicted"/>
<gene>
    <name evidence="1" type="ORF">CCMP2556_LOCUS30034</name>
</gene>